<dbReference type="Pfam" id="PF01584">
    <property type="entry name" value="CheW"/>
    <property type="match status" value="1"/>
</dbReference>
<organism evidence="5 6">
    <name type="scientific">Hydrogenispora ethanolica</name>
    <dbReference type="NCBI Taxonomy" id="1082276"/>
    <lineage>
        <taxon>Bacteria</taxon>
        <taxon>Bacillati</taxon>
        <taxon>Bacillota</taxon>
        <taxon>Hydrogenispora</taxon>
    </lineage>
</organism>
<dbReference type="AlphaFoldDB" id="A0A4R1RA41"/>
<proteinExistence type="predicted"/>
<keyword evidence="3" id="KW-0963">Cytoplasm</keyword>
<dbReference type="InterPro" id="IPR002545">
    <property type="entry name" value="CheW-lke_dom"/>
</dbReference>
<evidence type="ECO:0000313" key="5">
    <source>
        <dbReference type="EMBL" id="TCL62566.1"/>
    </source>
</evidence>
<evidence type="ECO:0000256" key="2">
    <source>
        <dbReference type="ARBA" id="ARBA00021483"/>
    </source>
</evidence>
<dbReference type="InterPro" id="IPR039315">
    <property type="entry name" value="CheW"/>
</dbReference>
<sequence>MENGLLISNESEEDTQKDKFLTFLIGEETYGLDIHYVTEIVGLQPITELPELPDFMKGIINLRGRIVPVMDVRIRFRKENRAYHDRTCIIIVHSGAVTLGLIVDEVAEVTTIPEQDIVMPPSLQGVAANRFMKAIGKVGEQVKLLLDCDRLVNGATVAEWDALTAQA</sequence>
<keyword evidence="6" id="KW-1185">Reference proteome</keyword>
<dbReference type="EMBL" id="SLUN01000024">
    <property type="protein sequence ID" value="TCL62566.1"/>
    <property type="molecule type" value="Genomic_DNA"/>
</dbReference>
<dbReference type="GO" id="GO:0005829">
    <property type="term" value="C:cytosol"/>
    <property type="evidence" value="ECO:0007669"/>
    <property type="project" value="TreeGrafter"/>
</dbReference>
<dbReference type="GO" id="GO:0006935">
    <property type="term" value="P:chemotaxis"/>
    <property type="evidence" value="ECO:0007669"/>
    <property type="project" value="InterPro"/>
</dbReference>
<dbReference type="Proteomes" id="UP000295008">
    <property type="component" value="Unassembled WGS sequence"/>
</dbReference>
<comment type="subcellular location">
    <subcellularLocation>
        <location evidence="1">Cytoplasm</location>
    </subcellularLocation>
</comment>
<accession>A0A4R1RA41</accession>
<dbReference type="OrthoDB" id="9794382at2"/>
<dbReference type="SUPFAM" id="SSF50341">
    <property type="entry name" value="CheW-like"/>
    <property type="match status" value="1"/>
</dbReference>
<feature type="domain" description="CheW-like" evidence="4">
    <location>
        <begin position="17"/>
        <end position="157"/>
    </location>
</feature>
<dbReference type="Gene3D" id="2.40.50.180">
    <property type="entry name" value="CheA-289, Domain 4"/>
    <property type="match status" value="1"/>
</dbReference>
<dbReference type="GO" id="GO:0007165">
    <property type="term" value="P:signal transduction"/>
    <property type="evidence" value="ECO:0007669"/>
    <property type="project" value="InterPro"/>
</dbReference>
<name>A0A4R1RA41_HYDET</name>
<dbReference type="InterPro" id="IPR036061">
    <property type="entry name" value="CheW-like_dom_sf"/>
</dbReference>
<reference evidence="5 6" key="1">
    <citation type="submission" date="2019-03" db="EMBL/GenBank/DDBJ databases">
        <title>Genomic Encyclopedia of Type Strains, Phase IV (KMG-IV): sequencing the most valuable type-strain genomes for metagenomic binning, comparative biology and taxonomic classification.</title>
        <authorList>
            <person name="Goeker M."/>
        </authorList>
    </citation>
    <scope>NUCLEOTIDE SEQUENCE [LARGE SCALE GENOMIC DNA]</scope>
    <source>
        <strain evidence="5 6">LX-B</strain>
    </source>
</reference>
<comment type="caution">
    <text evidence="5">The sequence shown here is derived from an EMBL/GenBank/DDBJ whole genome shotgun (WGS) entry which is preliminary data.</text>
</comment>
<dbReference type="PANTHER" id="PTHR22617:SF45">
    <property type="entry name" value="CHEMOTAXIS PROTEIN CHEW"/>
    <property type="match status" value="1"/>
</dbReference>
<dbReference type="PROSITE" id="PS50851">
    <property type="entry name" value="CHEW"/>
    <property type="match status" value="1"/>
</dbReference>
<dbReference type="PANTHER" id="PTHR22617">
    <property type="entry name" value="CHEMOTAXIS SENSOR HISTIDINE KINASE-RELATED"/>
    <property type="match status" value="1"/>
</dbReference>
<dbReference type="Gene3D" id="2.30.30.40">
    <property type="entry name" value="SH3 Domains"/>
    <property type="match status" value="1"/>
</dbReference>
<evidence type="ECO:0000259" key="4">
    <source>
        <dbReference type="PROSITE" id="PS50851"/>
    </source>
</evidence>
<evidence type="ECO:0000256" key="1">
    <source>
        <dbReference type="ARBA" id="ARBA00004496"/>
    </source>
</evidence>
<dbReference type="RefSeq" id="WP_132015634.1">
    <property type="nucleotide sequence ID" value="NZ_SLUN01000024.1"/>
</dbReference>
<protein>
    <recommendedName>
        <fullName evidence="2">Chemotaxis protein CheW</fullName>
    </recommendedName>
</protein>
<evidence type="ECO:0000313" key="6">
    <source>
        <dbReference type="Proteomes" id="UP000295008"/>
    </source>
</evidence>
<evidence type="ECO:0000256" key="3">
    <source>
        <dbReference type="ARBA" id="ARBA00022490"/>
    </source>
</evidence>
<gene>
    <name evidence="5" type="ORF">EDC14_102432</name>
</gene>
<dbReference type="SMART" id="SM00260">
    <property type="entry name" value="CheW"/>
    <property type="match status" value="1"/>
</dbReference>